<proteinExistence type="predicted"/>
<evidence type="ECO:0000313" key="2">
    <source>
        <dbReference type="Proteomes" id="UP001195965"/>
    </source>
</evidence>
<protein>
    <submittedName>
        <fullName evidence="1">CHAD domain-containing protein</fullName>
    </submittedName>
</protein>
<gene>
    <name evidence="1" type="ORF">HHS34_008000</name>
</gene>
<organism evidence="1 2">
    <name type="scientific">Acidithiobacillus montserratensis</name>
    <dbReference type="NCBI Taxonomy" id="2729135"/>
    <lineage>
        <taxon>Bacteria</taxon>
        <taxon>Pseudomonadati</taxon>
        <taxon>Pseudomonadota</taxon>
        <taxon>Acidithiobacillia</taxon>
        <taxon>Acidithiobacillales</taxon>
        <taxon>Acidithiobacillaceae</taxon>
        <taxon>Acidithiobacillus</taxon>
    </lineage>
</organism>
<dbReference type="Proteomes" id="UP001195965">
    <property type="component" value="Chromosome"/>
</dbReference>
<accession>A0ACD5HDL8</accession>
<sequence>MEEELKLQIMDDTPAVWKSIIAHPLLAITQVPPLQLHAFYFDSRDNALQRARLAYRIRREEDTWVATLKASGQSAGGLHQRPEWNVPVDSNTPDLSVFQDSEAAALLAPYQELALQVILETRFERHESRVTHNGSAIIVALDRGEILARGQREPIREVELELAQGDAAAVLEMGAALCRDLPLIPDQESKLFRGLRLAGLLPEEKTRDNALPLRRRENAGAAFSQILIWQLQQIIHDTRKYWANPDVESFHELRKSVRSFRASLRFCRTLDSADPLQAFRIPLQEWFHQQNLQRDYEALLSYWTEIAAILELEPAHLQDVLQGQIPKASGQLPQLVAILLSIWAQLIRQPLHQDATLQDFSEAQLQREYRKLMVAGKLLAEHPEALHPLRIRIKNFRYVLMTLAPLWPGKDSKALLKLLATLQGIAGEIHDADMAGQYLKPLASQRKSGVAFQAGALLGFLLGREARLRKKFHKFWLRLESTPRPWDF</sequence>
<name>A0ACD5HDL8_9PROT</name>
<evidence type="ECO:0000313" key="1">
    <source>
        <dbReference type="EMBL" id="XRI72393.1"/>
    </source>
</evidence>
<reference evidence="1 2" key="1">
    <citation type="journal article" date="2021" name="ISME J.">
        <title>Genomic evolution of the class Acidithiobacillia: deep-branching Proteobacteria living in extreme acidic conditions.</title>
        <authorList>
            <person name="Moya-Beltran A."/>
            <person name="Beard S."/>
            <person name="Rojas-Villalobos C."/>
            <person name="Issotta F."/>
            <person name="Gallardo Y."/>
            <person name="Ulloa R."/>
            <person name="Giaveno A."/>
            <person name="Degli Esposti M."/>
            <person name="Johnson D.B."/>
            <person name="Quatrini R."/>
        </authorList>
    </citation>
    <scope>NUCLEOTIDE SEQUENCE [LARGE SCALE GENOMIC DNA]</scope>
    <source>
        <strain evidence="1 2">GG1-14</strain>
    </source>
</reference>
<dbReference type="EMBL" id="CP127526">
    <property type="protein sequence ID" value="XRI72393.1"/>
    <property type="molecule type" value="Genomic_DNA"/>
</dbReference>
<keyword evidence="2" id="KW-1185">Reference proteome</keyword>